<keyword evidence="2" id="KW-1185">Reference proteome</keyword>
<organism evidence="1 2">
    <name type="scientific">Photinus pyralis</name>
    <name type="common">Common eastern firefly</name>
    <name type="synonym">Lampyris pyralis</name>
    <dbReference type="NCBI Taxonomy" id="7054"/>
    <lineage>
        <taxon>Eukaryota</taxon>
        <taxon>Metazoa</taxon>
        <taxon>Ecdysozoa</taxon>
        <taxon>Arthropoda</taxon>
        <taxon>Hexapoda</taxon>
        <taxon>Insecta</taxon>
        <taxon>Pterygota</taxon>
        <taxon>Neoptera</taxon>
        <taxon>Endopterygota</taxon>
        <taxon>Coleoptera</taxon>
        <taxon>Polyphaga</taxon>
        <taxon>Elateriformia</taxon>
        <taxon>Elateroidea</taxon>
        <taxon>Lampyridae</taxon>
        <taxon>Lampyrinae</taxon>
        <taxon>Photinus</taxon>
    </lineage>
</organism>
<proteinExistence type="predicted"/>
<protein>
    <submittedName>
        <fullName evidence="1">Uncharacterized protein</fullName>
    </submittedName>
</protein>
<dbReference type="AlphaFoldDB" id="A0A5N4ABM9"/>
<gene>
    <name evidence="1" type="ORF">PPYR_11574</name>
</gene>
<reference evidence="1 2" key="1">
    <citation type="journal article" date="2018" name="Elife">
        <title>Firefly genomes illuminate parallel origins of bioluminescence in beetles.</title>
        <authorList>
            <person name="Fallon T.R."/>
            <person name="Lower S.E."/>
            <person name="Chang C.H."/>
            <person name="Bessho-Uehara M."/>
            <person name="Martin G.J."/>
            <person name="Bewick A.J."/>
            <person name="Behringer M."/>
            <person name="Debat H.J."/>
            <person name="Wong I."/>
            <person name="Day J.C."/>
            <person name="Suvorov A."/>
            <person name="Silva C.J."/>
            <person name="Stanger-Hall K.F."/>
            <person name="Hall D.W."/>
            <person name="Schmitz R.J."/>
            <person name="Nelson D.R."/>
            <person name="Lewis S.M."/>
            <person name="Shigenobu S."/>
            <person name="Bybee S.M."/>
            <person name="Larracuente A.M."/>
            <person name="Oba Y."/>
            <person name="Weng J.K."/>
        </authorList>
    </citation>
    <scope>NUCLEOTIDE SEQUENCE [LARGE SCALE GENOMIC DNA]</scope>
    <source>
        <strain evidence="1">1611_PpyrPB1</strain>
        <tissue evidence="1">Whole body</tissue>
    </source>
</reference>
<dbReference type="InParanoid" id="A0A5N4ABM9"/>
<name>A0A5N4ABM9_PHOPY</name>
<dbReference type="EMBL" id="VVIM01000008">
    <property type="protein sequence ID" value="KAB0794735.1"/>
    <property type="molecule type" value="Genomic_DNA"/>
</dbReference>
<accession>A0A5N4ABM9</accession>
<dbReference type="Proteomes" id="UP000327044">
    <property type="component" value="Unassembled WGS sequence"/>
</dbReference>
<sequence>MFSQNCCAAVTISEEPTESKNIISYHHLVTLNSLSTWKSPKVQIISIPSPEKGYLLLPSMYYKFACHWVAFGLLEKKMKGLQPTPIVPEVREPALWFNGRALGYKSGGRAFEPGLR</sequence>
<comment type="caution">
    <text evidence="1">The sequence shown here is derived from an EMBL/GenBank/DDBJ whole genome shotgun (WGS) entry which is preliminary data.</text>
</comment>
<evidence type="ECO:0000313" key="1">
    <source>
        <dbReference type="EMBL" id="KAB0794735.1"/>
    </source>
</evidence>
<evidence type="ECO:0000313" key="2">
    <source>
        <dbReference type="Proteomes" id="UP000327044"/>
    </source>
</evidence>